<feature type="transmembrane region" description="Helical" evidence="1">
    <location>
        <begin position="80"/>
        <end position="99"/>
    </location>
</feature>
<keyword evidence="1" id="KW-0812">Transmembrane</keyword>
<keyword evidence="1" id="KW-1133">Transmembrane helix</keyword>
<dbReference type="Pfam" id="PF13548">
    <property type="entry name" value="DUF4126"/>
    <property type="match status" value="1"/>
</dbReference>
<dbReference type="OrthoDB" id="288613at2"/>
<dbReference type="AlphaFoldDB" id="A0A0V7ZGS3"/>
<gene>
    <name evidence="3" type="ORF">BC008_14940</name>
</gene>
<keyword evidence="1" id="KW-0472">Membrane</keyword>
<proteinExistence type="predicted"/>
<reference evidence="3 4" key="1">
    <citation type="journal article" date="2015" name="Genome Announc.">
        <title>Draft Genome of the Euendolithic (true boring) Cyanobacterium Mastigocoleus testarum strain BC008.</title>
        <authorList>
            <person name="Guida B.S."/>
            <person name="Garcia-Pichel F."/>
        </authorList>
    </citation>
    <scope>NUCLEOTIDE SEQUENCE [LARGE SCALE GENOMIC DNA]</scope>
    <source>
        <strain evidence="3 4">BC008</strain>
    </source>
</reference>
<dbReference type="Proteomes" id="UP000053372">
    <property type="component" value="Unassembled WGS sequence"/>
</dbReference>
<feature type="transmembrane region" description="Helical" evidence="1">
    <location>
        <begin position="45"/>
        <end position="68"/>
    </location>
</feature>
<evidence type="ECO:0000259" key="2">
    <source>
        <dbReference type="Pfam" id="PF13548"/>
    </source>
</evidence>
<comment type="caution">
    <text evidence="3">The sequence shown here is derived from an EMBL/GenBank/DDBJ whole genome shotgun (WGS) entry which is preliminary data.</text>
</comment>
<keyword evidence="4" id="KW-1185">Reference proteome</keyword>
<protein>
    <recommendedName>
        <fullName evidence="2">DUF4126 domain-containing protein</fullName>
    </recommendedName>
</protein>
<sequence length="199" mass="21179">MNIVMALFLGIGLSAASGFRVFLPPLALSIAALNGVVQLSSDWEWVGTYPTAIVLGIAAIVEVLAYFIPFVNNMLDSAEIFLAPIAGMFLTASTLSMAGDFDPAFVWTLSIITGGATAEVVEVGTSITRLATTTATAGVANPIVSVVEVISSIVLSILAITLPLLTILLVTIILIDGSRRILRFISRRKQRRKMKKNDN</sequence>
<dbReference type="EMBL" id="LMTZ01000133">
    <property type="protein sequence ID" value="KST63747.1"/>
    <property type="molecule type" value="Genomic_DNA"/>
</dbReference>
<feature type="domain" description="DUF4126" evidence="2">
    <location>
        <begin position="7"/>
        <end position="175"/>
    </location>
</feature>
<accession>A0A0V7ZGS3</accession>
<evidence type="ECO:0000256" key="1">
    <source>
        <dbReference type="SAM" id="Phobius"/>
    </source>
</evidence>
<evidence type="ECO:0000313" key="4">
    <source>
        <dbReference type="Proteomes" id="UP000053372"/>
    </source>
</evidence>
<dbReference type="InterPro" id="IPR025196">
    <property type="entry name" value="DUF4126"/>
</dbReference>
<name>A0A0V7ZGS3_9CYAN</name>
<feature type="transmembrane region" description="Helical" evidence="1">
    <location>
        <begin position="149"/>
        <end position="175"/>
    </location>
</feature>
<organism evidence="3 4">
    <name type="scientific">Mastigocoleus testarum BC008</name>
    <dbReference type="NCBI Taxonomy" id="371196"/>
    <lineage>
        <taxon>Bacteria</taxon>
        <taxon>Bacillati</taxon>
        <taxon>Cyanobacteriota</taxon>
        <taxon>Cyanophyceae</taxon>
        <taxon>Nostocales</taxon>
        <taxon>Hapalosiphonaceae</taxon>
        <taxon>Mastigocoleus</taxon>
    </lineage>
</organism>
<evidence type="ECO:0000313" key="3">
    <source>
        <dbReference type="EMBL" id="KST63747.1"/>
    </source>
</evidence>